<dbReference type="Pfam" id="PF12705">
    <property type="entry name" value="PDDEXK_1"/>
    <property type="match status" value="1"/>
</dbReference>
<keyword evidence="3" id="KW-1185">Reference proteome</keyword>
<dbReference type="InterPro" id="IPR038726">
    <property type="entry name" value="PDDEXK_AddAB-type"/>
</dbReference>
<dbReference type="RefSeq" id="WP_318653860.1">
    <property type="nucleotide sequence ID" value="NZ_AP025591.1"/>
</dbReference>
<proteinExistence type="predicted"/>
<gene>
    <name evidence="2" type="ORF">AMOR_18270</name>
</gene>
<reference evidence="3" key="1">
    <citation type="journal article" date="2022" name="Int. J. Syst. Evol. Microbiol.">
        <title>Anaeromyxobacter oryzae sp. nov., Anaeromyxobacter diazotrophicus sp. nov. and Anaeromyxobacter paludicola sp. nov., isolated from paddy soils.</title>
        <authorList>
            <person name="Itoh H."/>
            <person name="Xu Z."/>
            <person name="Mise K."/>
            <person name="Masuda Y."/>
            <person name="Ushijima N."/>
            <person name="Hayakawa C."/>
            <person name="Shiratori Y."/>
            <person name="Senoo K."/>
        </authorList>
    </citation>
    <scope>NUCLEOTIDE SEQUENCE [LARGE SCALE GENOMIC DNA]</scope>
    <source>
        <strain evidence="3">Red232</strain>
    </source>
</reference>
<organism evidence="2 3">
    <name type="scientific">Anaeromyxobacter oryzae</name>
    <dbReference type="NCBI Taxonomy" id="2918170"/>
    <lineage>
        <taxon>Bacteria</taxon>
        <taxon>Pseudomonadati</taxon>
        <taxon>Myxococcota</taxon>
        <taxon>Myxococcia</taxon>
        <taxon>Myxococcales</taxon>
        <taxon>Cystobacterineae</taxon>
        <taxon>Anaeromyxobacteraceae</taxon>
        <taxon>Anaeromyxobacter</taxon>
    </lineage>
</organism>
<sequence>MISALPTIPKRARLPDRVSASAAGQLLTGQCRLRLLASRTFPPDARRLPPSIWSMRGDLIHDVIDAVSKNAFMNGKGEWARVQWQGTAEATARHAFALVVAAREAMWRITPERAHWVPLDGLFERLEWKELRREAISRARKYAANREPIIPVRTMRGGAAAAWIPLLPGETRTEAWVRGDKWKLQGKLDHVQLSDRGHLIVRDHKTGAILEEGTDAIKSAYVAQLRAYALMAREVQGLEDADVELWVDGPNECSRSVGGTSAELAAFAAALEEGTRQLELGLEANLESLAAPGHASCAHCGLRHACPSYRAWAPAGWLTDEAEGKWPFPLDVWGRVAKVVSEGEFHRIQLICPDQVVRQVSRVRSTWFAEPPSVDSELFFFGLATSDGPSRGVYRHPKTFNEWDAAPTRRAWSLSVFTGQ</sequence>
<protein>
    <recommendedName>
        <fullName evidence="1">PD-(D/E)XK endonuclease-like domain-containing protein</fullName>
    </recommendedName>
</protein>
<accession>A0ABN6MP92</accession>
<dbReference type="InterPro" id="IPR011604">
    <property type="entry name" value="PDDEXK-like_dom_sf"/>
</dbReference>
<dbReference type="EMBL" id="AP025591">
    <property type="protein sequence ID" value="BDG02831.1"/>
    <property type="molecule type" value="Genomic_DNA"/>
</dbReference>
<evidence type="ECO:0000313" key="3">
    <source>
        <dbReference type="Proteomes" id="UP001162891"/>
    </source>
</evidence>
<evidence type="ECO:0000313" key="2">
    <source>
        <dbReference type="EMBL" id="BDG02831.1"/>
    </source>
</evidence>
<feature type="domain" description="PD-(D/E)XK endonuclease-like" evidence="1">
    <location>
        <begin position="19"/>
        <end position="307"/>
    </location>
</feature>
<dbReference type="Proteomes" id="UP001162891">
    <property type="component" value="Chromosome"/>
</dbReference>
<evidence type="ECO:0000259" key="1">
    <source>
        <dbReference type="Pfam" id="PF12705"/>
    </source>
</evidence>
<dbReference type="Gene3D" id="3.90.320.10">
    <property type="match status" value="1"/>
</dbReference>
<name>A0ABN6MP92_9BACT</name>